<dbReference type="GO" id="GO:0046872">
    <property type="term" value="F:metal ion binding"/>
    <property type="evidence" value="ECO:0007669"/>
    <property type="project" value="UniProtKB-KW"/>
</dbReference>
<evidence type="ECO:0000256" key="2">
    <source>
        <dbReference type="ARBA" id="ARBA00010052"/>
    </source>
</evidence>
<evidence type="ECO:0000256" key="1">
    <source>
        <dbReference type="ARBA" id="ARBA00001946"/>
    </source>
</evidence>
<feature type="domain" description="DNA/RNA non-specific endonuclease/pyrophosphatase/phosphodiesterase" evidence="12">
    <location>
        <begin position="11"/>
        <end position="203"/>
    </location>
</feature>
<protein>
    <recommendedName>
        <fullName evidence="10">Endonuclease</fullName>
        <ecNumber evidence="10">3.1.30.-</ecNumber>
    </recommendedName>
</protein>
<dbReference type="InterPro" id="IPR044925">
    <property type="entry name" value="His-Me_finger_sf"/>
</dbReference>
<evidence type="ECO:0000256" key="7">
    <source>
        <dbReference type="ARBA" id="ARBA00022842"/>
    </source>
</evidence>
<dbReference type="InterPro" id="IPR020821">
    <property type="entry name" value="ENPP1-3/EXOG-like_nuc-like"/>
</dbReference>
<keyword evidence="6 10" id="KW-0378">Hydrolase</keyword>
<dbReference type="Proteomes" id="UP000247540">
    <property type="component" value="Unassembled WGS sequence"/>
</dbReference>
<feature type="domain" description="ENPP1-3/EXOG-like endonuclease/phosphodiesterase" evidence="11">
    <location>
        <begin position="12"/>
        <end position="203"/>
    </location>
</feature>
<dbReference type="PROSITE" id="PS01070">
    <property type="entry name" value="NUCLEASE_NON_SPEC"/>
    <property type="match status" value="1"/>
</dbReference>
<keyword evidence="4 9" id="KW-0479">Metal-binding</keyword>
<evidence type="ECO:0000313" key="14">
    <source>
        <dbReference type="Proteomes" id="UP000247540"/>
    </source>
</evidence>
<evidence type="ECO:0000256" key="3">
    <source>
        <dbReference type="ARBA" id="ARBA00022722"/>
    </source>
</evidence>
<organism evidence="13 14">
    <name type="scientific">Xylophilus ampelinus</name>
    <dbReference type="NCBI Taxonomy" id="54067"/>
    <lineage>
        <taxon>Bacteria</taxon>
        <taxon>Pseudomonadati</taxon>
        <taxon>Pseudomonadota</taxon>
        <taxon>Betaproteobacteria</taxon>
        <taxon>Burkholderiales</taxon>
        <taxon>Xylophilus</taxon>
    </lineage>
</organism>
<dbReference type="Pfam" id="PF01223">
    <property type="entry name" value="Endonuclease_NS"/>
    <property type="match status" value="1"/>
</dbReference>
<dbReference type="InterPro" id="IPR018524">
    <property type="entry name" value="DNA/RNA_endonuclease_AS"/>
</dbReference>
<reference evidence="13 14" key="1">
    <citation type="submission" date="2018-06" db="EMBL/GenBank/DDBJ databases">
        <title>Genomic Encyclopedia of Type Strains, Phase III (KMG-III): the genomes of soil and plant-associated and newly described type strains.</title>
        <authorList>
            <person name="Whitman W."/>
        </authorList>
    </citation>
    <scope>NUCLEOTIDE SEQUENCE [LARGE SCALE GENOMIC DNA]</scope>
    <source>
        <strain evidence="13 14">CECT 7646</strain>
    </source>
</reference>
<dbReference type="EMBL" id="QJTC01000002">
    <property type="protein sequence ID" value="PYE79437.1"/>
    <property type="molecule type" value="Genomic_DNA"/>
</dbReference>
<dbReference type="GO" id="GO:0004519">
    <property type="term" value="F:endonuclease activity"/>
    <property type="evidence" value="ECO:0007669"/>
    <property type="project" value="UniProtKB-UniRule"/>
</dbReference>
<evidence type="ECO:0000256" key="8">
    <source>
        <dbReference type="PIRSR" id="PIRSR640255-1"/>
    </source>
</evidence>
<keyword evidence="3 10" id="KW-0540">Nuclease</keyword>
<sequence>MAAPGSQRELCFDAFAVLYSGESKTPIYTVERLTRSSLMSAQGIPRNDRFYPEARLPAAYRAQLADYAGSGYDRGHMAPAGDMPTAEAKAQSFSLANMVPQAPALNQKAWNQIEQATRKYAARASGDVYVFTGPNYGARPATIGPGKVWVPAATWKLVHVPAEGRSWAYWMSNDAGPHSLKPIDYAQFIRQGGPQLLGDQPAL</sequence>
<evidence type="ECO:0000256" key="4">
    <source>
        <dbReference type="ARBA" id="ARBA00022723"/>
    </source>
</evidence>
<proteinExistence type="inferred from homology"/>
<evidence type="ECO:0000256" key="6">
    <source>
        <dbReference type="ARBA" id="ARBA00022801"/>
    </source>
</evidence>
<dbReference type="AlphaFoldDB" id="A0A318SX48"/>
<comment type="cofactor">
    <cofactor evidence="1 10">
        <name>Mg(2+)</name>
        <dbReference type="ChEBI" id="CHEBI:18420"/>
    </cofactor>
</comment>
<feature type="binding site" evidence="9">
    <location>
        <position position="106"/>
    </location>
    <ligand>
        <name>Mg(2+)</name>
        <dbReference type="ChEBI" id="CHEBI:18420"/>
        <note>catalytic</note>
    </ligand>
</feature>
<gene>
    <name evidence="13" type="ORF">DFQ15_102170</name>
</gene>
<feature type="active site" description="Proton acceptor" evidence="8">
    <location>
        <position position="76"/>
    </location>
</feature>
<evidence type="ECO:0000259" key="11">
    <source>
        <dbReference type="SMART" id="SM00477"/>
    </source>
</evidence>
<dbReference type="InterPro" id="IPR044929">
    <property type="entry name" value="DNA/RNA_non-sp_Endonuclease_sf"/>
</dbReference>
<dbReference type="GO" id="GO:0003676">
    <property type="term" value="F:nucleic acid binding"/>
    <property type="evidence" value="ECO:0007669"/>
    <property type="project" value="InterPro"/>
</dbReference>
<name>A0A318SX48_9BURK</name>
<dbReference type="PANTHER" id="PTHR13966:SF5">
    <property type="entry name" value="ENDONUCLEASE G, MITOCHONDRIAL"/>
    <property type="match status" value="1"/>
</dbReference>
<dbReference type="GO" id="GO:0016787">
    <property type="term" value="F:hydrolase activity"/>
    <property type="evidence" value="ECO:0007669"/>
    <property type="project" value="UniProtKB-KW"/>
</dbReference>
<evidence type="ECO:0000259" key="12">
    <source>
        <dbReference type="SMART" id="SM00892"/>
    </source>
</evidence>
<evidence type="ECO:0000256" key="9">
    <source>
        <dbReference type="PIRSR" id="PIRSR640255-2"/>
    </source>
</evidence>
<keyword evidence="7" id="KW-0460">Magnesium</keyword>
<dbReference type="SMART" id="SM00477">
    <property type="entry name" value="NUC"/>
    <property type="match status" value="1"/>
</dbReference>
<accession>A0A318SX48</accession>
<dbReference type="SMART" id="SM00892">
    <property type="entry name" value="Endonuclease_NS"/>
    <property type="match status" value="1"/>
</dbReference>
<evidence type="ECO:0000313" key="13">
    <source>
        <dbReference type="EMBL" id="PYE79437.1"/>
    </source>
</evidence>
<dbReference type="SUPFAM" id="SSF54060">
    <property type="entry name" value="His-Me finger endonucleases"/>
    <property type="match status" value="1"/>
</dbReference>
<dbReference type="InterPro" id="IPR040255">
    <property type="entry name" value="Non-specific_endonuclease"/>
</dbReference>
<evidence type="ECO:0000256" key="5">
    <source>
        <dbReference type="ARBA" id="ARBA00022759"/>
    </source>
</evidence>
<comment type="caution">
    <text evidence="13">The sequence shown here is derived from an EMBL/GenBank/DDBJ whole genome shotgun (WGS) entry which is preliminary data.</text>
</comment>
<dbReference type="EC" id="3.1.30.-" evidence="10"/>
<evidence type="ECO:0000256" key="10">
    <source>
        <dbReference type="RuleBase" id="RU366055"/>
    </source>
</evidence>
<dbReference type="InterPro" id="IPR001604">
    <property type="entry name" value="Endo_G_ENPP1-like_dom"/>
</dbReference>
<keyword evidence="14" id="KW-1185">Reference proteome</keyword>
<dbReference type="PANTHER" id="PTHR13966">
    <property type="entry name" value="ENDONUCLEASE RELATED"/>
    <property type="match status" value="1"/>
</dbReference>
<keyword evidence="5 10" id="KW-0255">Endonuclease</keyword>
<dbReference type="Gene3D" id="3.40.570.10">
    <property type="entry name" value="Extracellular Endonuclease, subunit A"/>
    <property type="match status" value="1"/>
</dbReference>
<comment type="similarity">
    <text evidence="2 10">Belongs to the DNA/RNA non-specific endonuclease family.</text>
</comment>